<feature type="region of interest" description="Disordered" evidence="6">
    <location>
        <begin position="1"/>
        <end position="32"/>
    </location>
</feature>
<protein>
    <submittedName>
        <fullName evidence="9">Transmembrane protein 233-like</fullName>
    </submittedName>
</protein>
<evidence type="ECO:0000256" key="2">
    <source>
        <dbReference type="ARBA" id="ARBA00006843"/>
    </source>
</evidence>
<feature type="transmembrane region" description="Helical" evidence="7">
    <location>
        <begin position="83"/>
        <end position="106"/>
    </location>
</feature>
<organism evidence="8 9">
    <name type="scientific">Chanos chanos</name>
    <name type="common">Milkfish</name>
    <name type="synonym">Mugil chanos</name>
    <dbReference type="NCBI Taxonomy" id="29144"/>
    <lineage>
        <taxon>Eukaryota</taxon>
        <taxon>Metazoa</taxon>
        <taxon>Chordata</taxon>
        <taxon>Craniata</taxon>
        <taxon>Vertebrata</taxon>
        <taxon>Euteleostomi</taxon>
        <taxon>Actinopterygii</taxon>
        <taxon>Neopterygii</taxon>
        <taxon>Teleostei</taxon>
        <taxon>Ostariophysi</taxon>
        <taxon>Gonorynchiformes</taxon>
        <taxon>Chanidae</taxon>
        <taxon>Chanos</taxon>
    </lineage>
</organism>
<evidence type="ECO:0000256" key="1">
    <source>
        <dbReference type="ARBA" id="ARBA00004370"/>
    </source>
</evidence>
<dbReference type="GeneID" id="115805408"/>
<evidence type="ECO:0000256" key="5">
    <source>
        <dbReference type="ARBA" id="ARBA00023136"/>
    </source>
</evidence>
<keyword evidence="3 7" id="KW-0812">Transmembrane</keyword>
<accession>A0A6J2UPL0</accession>
<dbReference type="InterPro" id="IPR051423">
    <property type="entry name" value="CD225/Dispanin"/>
</dbReference>
<name>A0A6J2UPL0_CHACN</name>
<evidence type="ECO:0000256" key="3">
    <source>
        <dbReference type="ARBA" id="ARBA00022692"/>
    </source>
</evidence>
<dbReference type="PANTHER" id="PTHR14948:SF19">
    <property type="entry name" value="TRANSMEMBRANE PROTEIN 233"/>
    <property type="match status" value="1"/>
</dbReference>
<sequence>MSPGASQSEEKTKRPLDGSAGSLGRGIEAQGPPPLKNYIFLTIFTCFCPAWPINIVALVFSIMSQSSYDEEDYEGAQRLGRKALHMGIASMIIGILIIMTFCIVHFTTTQY</sequence>
<comment type="subcellular location">
    <subcellularLocation>
        <location evidence="1">Membrane</location>
    </subcellularLocation>
</comment>
<keyword evidence="8" id="KW-1185">Reference proteome</keyword>
<dbReference type="RefSeq" id="XP_030621843.1">
    <property type="nucleotide sequence ID" value="XM_030765983.1"/>
</dbReference>
<dbReference type="PANTHER" id="PTHR14948">
    <property type="entry name" value="NG5"/>
    <property type="match status" value="1"/>
</dbReference>
<keyword evidence="5 7" id="KW-0472">Membrane</keyword>
<evidence type="ECO:0000256" key="4">
    <source>
        <dbReference type="ARBA" id="ARBA00022989"/>
    </source>
</evidence>
<proteinExistence type="inferred from homology"/>
<reference evidence="9" key="1">
    <citation type="submission" date="2025-08" db="UniProtKB">
        <authorList>
            <consortium name="RefSeq"/>
        </authorList>
    </citation>
    <scope>IDENTIFICATION</scope>
</reference>
<dbReference type="Proteomes" id="UP000504632">
    <property type="component" value="Chromosome 1"/>
</dbReference>
<gene>
    <name evidence="9" type="primary">LOC115805408</name>
</gene>
<dbReference type="OrthoDB" id="9946633at2759"/>
<dbReference type="AlphaFoldDB" id="A0A6J2UPL0"/>
<dbReference type="InParanoid" id="A0A6J2UPL0"/>
<evidence type="ECO:0000313" key="9">
    <source>
        <dbReference type="RefSeq" id="XP_030621843.1"/>
    </source>
</evidence>
<dbReference type="GO" id="GO:0016020">
    <property type="term" value="C:membrane"/>
    <property type="evidence" value="ECO:0007669"/>
    <property type="project" value="UniProtKB-SubCell"/>
</dbReference>
<evidence type="ECO:0000313" key="8">
    <source>
        <dbReference type="Proteomes" id="UP000504632"/>
    </source>
</evidence>
<dbReference type="InterPro" id="IPR007593">
    <property type="entry name" value="CD225/Dispanin_fam"/>
</dbReference>
<dbReference type="Pfam" id="PF04505">
    <property type="entry name" value="CD225"/>
    <property type="match status" value="1"/>
</dbReference>
<evidence type="ECO:0000256" key="6">
    <source>
        <dbReference type="SAM" id="MobiDB-lite"/>
    </source>
</evidence>
<feature type="transmembrane region" description="Helical" evidence="7">
    <location>
        <begin position="38"/>
        <end position="62"/>
    </location>
</feature>
<comment type="similarity">
    <text evidence="2">Belongs to the CD225/Dispanin family.</text>
</comment>
<dbReference type="FunCoup" id="A0A6J2UPL0">
    <property type="interactions" value="904"/>
</dbReference>
<keyword evidence="4 7" id="KW-1133">Transmembrane helix</keyword>
<evidence type="ECO:0000256" key="7">
    <source>
        <dbReference type="SAM" id="Phobius"/>
    </source>
</evidence>